<dbReference type="GeneID" id="28490349"/>
<feature type="transmembrane region" description="Helical" evidence="1">
    <location>
        <begin position="90"/>
        <end position="108"/>
    </location>
</feature>
<evidence type="ECO:0000313" key="2">
    <source>
        <dbReference type="EMBL" id="AMM53214.1"/>
    </source>
</evidence>
<proteinExistence type="predicted"/>
<keyword evidence="1" id="KW-0812">Transmembrane</keyword>
<feature type="transmembrane region" description="Helical" evidence="1">
    <location>
        <begin position="21"/>
        <end position="42"/>
    </location>
</feature>
<protein>
    <submittedName>
        <fullName evidence="2">Uncharacterized protein</fullName>
    </submittedName>
</protein>
<evidence type="ECO:0000313" key="3">
    <source>
        <dbReference type="Proteomes" id="UP000070587"/>
    </source>
</evidence>
<gene>
    <name evidence="2" type="ORF">TQ32_00915</name>
</gene>
<accession>A0A127B7H6</accession>
<dbReference type="KEGG" id="pyc:TQ32_00915"/>
<dbReference type="RefSeq" id="WP_068320134.1">
    <property type="nucleotide sequence ID" value="NZ_CP010835.1"/>
</dbReference>
<feature type="transmembrane region" description="Helical" evidence="1">
    <location>
        <begin position="114"/>
        <end position="132"/>
    </location>
</feature>
<reference evidence="3" key="1">
    <citation type="submission" date="2015-02" db="EMBL/GenBank/DDBJ databases">
        <title>Pyrococcus kukulkanii sp. nov., a novel hyperthermophilic archaeon isolated from a deep-sea hydrothermal vent at the Guaymas Basin.</title>
        <authorList>
            <person name="Oger P.M."/>
            <person name="Callac N."/>
            <person name="Jebbar M."/>
            <person name="Godfroy A."/>
        </authorList>
    </citation>
    <scope>NUCLEOTIDE SEQUENCE [LARGE SCALE GENOMIC DNA]</scope>
    <source>
        <strain evidence="3">NCB100</strain>
    </source>
</reference>
<sequence>MRVISEVPRERVRLLRILKLYTLYSLFSAILCSMLVGLYLFSEKPHKSILYLVGTFLFVTTYLMHLDFLDKLKKTRFNSYWMFFRRYSPPFGSYGFLHIIISLVLAIADVLKGGYGVLAALIAVKGLFEIVLHDEIHSLMVLSYLHFELTMSNIDLLVIVDPFSK</sequence>
<keyword evidence="1" id="KW-1133">Transmembrane helix</keyword>
<dbReference type="Proteomes" id="UP000070587">
    <property type="component" value="Chromosome"/>
</dbReference>
<dbReference type="OrthoDB" id="86338at2157"/>
<keyword evidence="1" id="KW-0472">Membrane</keyword>
<dbReference type="EMBL" id="CP010835">
    <property type="protein sequence ID" value="AMM53214.1"/>
    <property type="molecule type" value="Genomic_DNA"/>
</dbReference>
<feature type="transmembrane region" description="Helical" evidence="1">
    <location>
        <begin position="48"/>
        <end position="69"/>
    </location>
</feature>
<dbReference type="PATRIC" id="fig|1609559.3.peg.188"/>
<dbReference type="AlphaFoldDB" id="A0A127B7H6"/>
<name>A0A127B7H6_9EURY</name>
<organism evidence="2 3">
    <name type="scientific">Pyrococcus kukulkanii</name>
    <dbReference type="NCBI Taxonomy" id="1609559"/>
    <lineage>
        <taxon>Archaea</taxon>
        <taxon>Methanobacteriati</taxon>
        <taxon>Methanobacteriota</taxon>
        <taxon>Thermococci</taxon>
        <taxon>Thermococcales</taxon>
        <taxon>Thermococcaceae</taxon>
        <taxon>Pyrococcus</taxon>
    </lineage>
</organism>
<reference evidence="2 3" key="2">
    <citation type="journal article" date="2016" name="Int. J. Syst. Evol. Microbiol.">
        <title>Pyrococcus kukulkanii sp. nov., a hyperthermophilic, piezophilic archaeon isolated from a deep-sea hydrothermal vent.</title>
        <authorList>
            <person name="Callac N."/>
            <person name="Oger P."/>
            <person name="Lesongeur F."/>
            <person name="Rattray J.E."/>
            <person name="Vannier P."/>
            <person name="Michoud G."/>
            <person name="Beauverger M."/>
            <person name="Gayet N."/>
            <person name="Rouxel O."/>
            <person name="Jebbar M."/>
            <person name="Godfroy A."/>
        </authorList>
    </citation>
    <scope>NUCLEOTIDE SEQUENCE [LARGE SCALE GENOMIC DNA]</scope>
    <source>
        <strain evidence="2 3">NCB100</strain>
    </source>
</reference>
<evidence type="ECO:0000256" key="1">
    <source>
        <dbReference type="SAM" id="Phobius"/>
    </source>
</evidence>
<dbReference type="STRING" id="1609559.TQ32_00915"/>